<organism evidence="3 4">
    <name type="scientific">Luteitalea pratensis</name>
    <dbReference type="NCBI Taxonomy" id="1855912"/>
    <lineage>
        <taxon>Bacteria</taxon>
        <taxon>Pseudomonadati</taxon>
        <taxon>Acidobacteriota</taxon>
        <taxon>Vicinamibacteria</taxon>
        <taxon>Vicinamibacterales</taxon>
        <taxon>Vicinamibacteraceae</taxon>
        <taxon>Luteitalea</taxon>
    </lineage>
</organism>
<feature type="compositionally biased region" description="Basic and acidic residues" evidence="1">
    <location>
        <begin position="513"/>
        <end position="523"/>
    </location>
</feature>
<dbReference type="KEGG" id="abac:LuPra_03661"/>
<dbReference type="STRING" id="1855912.LuPra_03661"/>
<dbReference type="Gene3D" id="3.30.750.140">
    <property type="match status" value="1"/>
</dbReference>
<sequence length="550" mass="55050">MSLVPFPASTANARGPSSVARAAALPSKASLVPLAGRGHAAIGRSDAKPAADRPASRFAHVLAVVQEQKGPPAANANAGRAGRVAHVAEAETPEKVLDDADGSSSIVPVPVESPGAAPVQAPWLLLALGTGAYSRVDEAASESAVPLVECFEPAAEHALTIGVTETGVPAVAVAQSPAGEAGVSTLAMSGARAAAVGSPADAPATLGTPSDGVVPGRASLPGPVGVISDSSEPITNSPEDAPGGAALPLPPGSAPAVEHGPALTAQRAGEDWAPALGPEVASSDAPSANPAAEMLARWHVAARRSGGDVPAPPSIVAQRKGEATGVSRAPGQAVSRLAQALGTASRQEGAQVDGQSPLSNPPLPTARAADVLTRLALGESGSRDPREPGPSTAASGQVLTATSAGSPPIATATPVSATAAPLPPAAGEQVLHQLVSSIKMQWKDGIGEAKLHLRPDALGAVSVSLRVEGGAVTAVVRAESAQVQEWVLQHQQTLRQQMEAAGLTLDELVVSPDDQRQQSREESPEPGGRRPRGTTKDNQDPAAPRFELKA</sequence>
<dbReference type="PANTHER" id="PTHR37533:SF2">
    <property type="entry name" value="FLAGELLAR HOOK-LENGTH CONTROL PROTEIN"/>
    <property type="match status" value="1"/>
</dbReference>
<dbReference type="InterPro" id="IPR021136">
    <property type="entry name" value="Flagellar_hook_control-like_C"/>
</dbReference>
<keyword evidence="3" id="KW-0966">Cell projection</keyword>
<reference evidence="3 4" key="1">
    <citation type="journal article" date="2016" name="Genome Announc.">
        <title>First Complete Genome Sequence of a Subdivision 6 Acidobacterium Strain.</title>
        <authorList>
            <person name="Huang S."/>
            <person name="Vieira S."/>
            <person name="Bunk B."/>
            <person name="Riedel T."/>
            <person name="Sproer C."/>
            <person name="Overmann J."/>
        </authorList>
    </citation>
    <scope>NUCLEOTIDE SEQUENCE [LARGE SCALE GENOMIC DNA]</scope>
    <source>
        <strain evidence="4">DSM 100886 HEG_-6_39</strain>
    </source>
</reference>
<feature type="domain" description="Flagellar hook-length control protein-like C-terminal" evidence="2">
    <location>
        <begin position="437"/>
        <end position="518"/>
    </location>
</feature>
<dbReference type="OrthoDB" id="292702at2"/>
<evidence type="ECO:0000313" key="4">
    <source>
        <dbReference type="Proteomes" id="UP000076079"/>
    </source>
</evidence>
<dbReference type="InterPro" id="IPR052563">
    <property type="entry name" value="FliK"/>
</dbReference>
<protein>
    <submittedName>
        <fullName evidence="3">Flagellar hook-length control protein FliK</fullName>
    </submittedName>
</protein>
<accession>A0A143PPS6</accession>
<feature type="region of interest" description="Disordered" evidence="1">
    <location>
        <begin position="506"/>
        <end position="550"/>
    </location>
</feature>
<dbReference type="Proteomes" id="UP000076079">
    <property type="component" value="Chromosome"/>
</dbReference>
<feature type="compositionally biased region" description="Polar residues" evidence="1">
    <location>
        <begin position="342"/>
        <end position="358"/>
    </location>
</feature>
<dbReference type="EMBL" id="CP015136">
    <property type="protein sequence ID" value="AMY10431.1"/>
    <property type="molecule type" value="Genomic_DNA"/>
</dbReference>
<proteinExistence type="predicted"/>
<name>A0A143PPS6_LUTPR</name>
<dbReference type="AlphaFoldDB" id="A0A143PPS6"/>
<feature type="region of interest" description="Disordered" evidence="1">
    <location>
        <begin position="304"/>
        <end position="365"/>
    </location>
</feature>
<dbReference type="PANTHER" id="PTHR37533">
    <property type="entry name" value="FLAGELLAR HOOK-LENGTH CONTROL PROTEIN"/>
    <property type="match status" value="1"/>
</dbReference>
<reference evidence="4" key="2">
    <citation type="submission" date="2016-04" db="EMBL/GenBank/DDBJ databases">
        <title>First Complete Genome Sequence of a Subdivision 6 Acidobacterium.</title>
        <authorList>
            <person name="Huang S."/>
            <person name="Vieira S."/>
            <person name="Bunk B."/>
            <person name="Riedel T."/>
            <person name="Sproeer C."/>
            <person name="Overmann J."/>
        </authorList>
    </citation>
    <scope>NUCLEOTIDE SEQUENCE [LARGE SCALE GENOMIC DNA]</scope>
    <source>
        <strain evidence="4">DSM 100886 HEG_-6_39</strain>
    </source>
</reference>
<dbReference type="InterPro" id="IPR038610">
    <property type="entry name" value="FliK-like_C_sf"/>
</dbReference>
<keyword evidence="3" id="KW-0282">Flagellum</keyword>
<gene>
    <name evidence="3" type="ORF">LuPra_03661</name>
</gene>
<evidence type="ECO:0000313" key="3">
    <source>
        <dbReference type="EMBL" id="AMY10431.1"/>
    </source>
</evidence>
<evidence type="ECO:0000256" key="1">
    <source>
        <dbReference type="SAM" id="MobiDB-lite"/>
    </source>
</evidence>
<keyword evidence="4" id="KW-1185">Reference proteome</keyword>
<dbReference type="CDD" id="cd17470">
    <property type="entry name" value="T3SS_Flik_C"/>
    <property type="match status" value="1"/>
</dbReference>
<feature type="region of interest" description="Disordered" evidence="1">
    <location>
        <begin position="198"/>
        <end position="261"/>
    </location>
</feature>
<evidence type="ECO:0000259" key="2">
    <source>
        <dbReference type="Pfam" id="PF02120"/>
    </source>
</evidence>
<dbReference type="RefSeq" id="WP_157899360.1">
    <property type="nucleotide sequence ID" value="NZ_CP015136.1"/>
</dbReference>
<keyword evidence="3" id="KW-0969">Cilium</keyword>
<feature type="compositionally biased region" description="Polar residues" evidence="1">
    <location>
        <begin position="228"/>
        <end position="238"/>
    </location>
</feature>
<dbReference type="Pfam" id="PF02120">
    <property type="entry name" value="Flg_hook"/>
    <property type="match status" value="1"/>
</dbReference>